<dbReference type="InterPro" id="IPR050088">
    <property type="entry name" value="IspD/TarI_cytidylyltransf_bact"/>
</dbReference>
<dbReference type="GO" id="GO:0019288">
    <property type="term" value="P:isopentenyl diphosphate biosynthetic process, methylerythritol 4-phosphate pathway"/>
    <property type="evidence" value="ECO:0007669"/>
    <property type="project" value="UniProtKB-UniRule"/>
</dbReference>
<reference evidence="9 10" key="1">
    <citation type="submission" date="2017-08" db="EMBL/GenBank/DDBJ databases">
        <title>Burning lignite coal seam in the remote Altai Mountains harbors a hydrogen-driven thermophilic microbial community.</title>
        <authorList>
            <person name="Kadnikov V.V."/>
            <person name="Mardanov A.V."/>
            <person name="Ivasenko D."/>
            <person name="Beletsky A.V."/>
            <person name="Karnachuk O.V."/>
            <person name="Ravin N.V."/>
        </authorList>
    </citation>
    <scope>NUCLEOTIDE SEQUENCE [LARGE SCALE GENOMIC DNA]</scope>
    <source>
        <strain evidence="9">AL31</strain>
    </source>
</reference>
<dbReference type="NCBIfam" id="TIGR00453">
    <property type="entry name" value="ispD"/>
    <property type="match status" value="1"/>
</dbReference>
<feature type="region of interest" description="Disordered" evidence="8">
    <location>
        <begin position="248"/>
        <end position="273"/>
    </location>
</feature>
<proteinExistence type="inferred from homology"/>
<comment type="similarity">
    <text evidence="3 7">Belongs to the IspD/TarI cytidylyltransferase family. IspD subfamily.</text>
</comment>
<evidence type="ECO:0000256" key="8">
    <source>
        <dbReference type="SAM" id="MobiDB-lite"/>
    </source>
</evidence>
<dbReference type="Pfam" id="PF01128">
    <property type="entry name" value="IspD"/>
    <property type="match status" value="1"/>
</dbReference>
<dbReference type="PANTHER" id="PTHR32125">
    <property type="entry name" value="2-C-METHYL-D-ERYTHRITOL 4-PHOSPHATE CYTIDYLYLTRANSFERASE, CHLOROPLASTIC"/>
    <property type="match status" value="1"/>
</dbReference>
<protein>
    <recommendedName>
        <fullName evidence="7">2-C-methyl-D-erythritol 4-phosphate cytidylyltransferase</fullName>
        <ecNumber evidence="7">2.7.7.60</ecNumber>
    </recommendedName>
    <alternativeName>
        <fullName evidence="7">4-diphosphocytidyl-2C-methyl-D-erythritol synthase</fullName>
    </alternativeName>
    <alternativeName>
        <fullName evidence="7">MEP cytidylyltransferase</fullName>
        <shortName evidence="7">MCT</shortName>
    </alternativeName>
</protein>
<feature type="site" description="Transition state stabilizer" evidence="7">
    <location>
        <position position="41"/>
    </location>
</feature>
<evidence type="ECO:0000256" key="2">
    <source>
        <dbReference type="ARBA" id="ARBA00004787"/>
    </source>
</evidence>
<comment type="caution">
    <text evidence="9">The sequence shown here is derived from an EMBL/GenBank/DDBJ whole genome shotgun (WGS) entry which is preliminary data.</text>
</comment>
<evidence type="ECO:0000313" key="9">
    <source>
        <dbReference type="EMBL" id="PTQ51273.1"/>
    </source>
</evidence>
<dbReference type="CDD" id="cd02516">
    <property type="entry name" value="CDP-ME_synthetase"/>
    <property type="match status" value="1"/>
</dbReference>
<keyword evidence="4 7" id="KW-0808">Transferase</keyword>
<evidence type="ECO:0000256" key="7">
    <source>
        <dbReference type="HAMAP-Rule" id="MF_00108"/>
    </source>
</evidence>
<comment type="catalytic activity">
    <reaction evidence="1 7">
        <text>2-C-methyl-D-erythritol 4-phosphate + CTP + H(+) = 4-CDP-2-C-methyl-D-erythritol + diphosphate</text>
        <dbReference type="Rhea" id="RHEA:13429"/>
        <dbReference type="ChEBI" id="CHEBI:15378"/>
        <dbReference type="ChEBI" id="CHEBI:33019"/>
        <dbReference type="ChEBI" id="CHEBI:37563"/>
        <dbReference type="ChEBI" id="CHEBI:57823"/>
        <dbReference type="ChEBI" id="CHEBI:58262"/>
        <dbReference type="EC" id="2.7.7.60"/>
    </reaction>
</comment>
<evidence type="ECO:0000256" key="1">
    <source>
        <dbReference type="ARBA" id="ARBA00001282"/>
    </source>
</evidence>
<dbReference type="InterPro" id="IPR029044">
    <property type="entry name" value="Nucleotide-diphossugar_trans"/>
</dbReference>
<evidence type="ECO:0000256" key="4">
    <source>
        <dbReference type="ARBA" id="ARBA00022679"/>
    </source>
</evidence>
<dbReference type="PROSITE" id="PS01295">
    <property type="entry name" value="ISPD"/>
    <property type="match status" value="1"/>
</dbReference>
<dbReference type="InterPro" id="IPR018294">
    <property type="entry name" value="ISPD_synthase_CS"/>
</dbReference>
<dbReference type="InterPro" id="IPR001228">
    <property type="entry name" value="IspD"/>
</dbReference>
<gene>
    <name evidence="7" type="primary">ispD</name>
    <name evidence="9" type="ORF">BLITH_0099</name>
</gene>
<comment type="function">
    <text evidence="7">Catalyzes the formation of 4-diphosphocytidyl-2-C-methyl-D-erythritol from CTP and 2-C-methyl-D-erythritol 4-phosphate (MEP).</text>
</comment>
<feature type="site" description="Transition state stabilizer" evidence="7">
    <location>
        <position position="34"/>
    </location>
</feature>
<dbReference type="Proteomes" id="UP000244016">
    <property type="component" value="Unassembled WGS sequence"/>
</dbReference>
<organism evidence="9 10">
    <name type="scientific">Brockia lithotrophica</name>
    <dbReference type="NCBI Taxonomy" id="933949"/>
    <lineage>
        <taxon>Bacteria</taxon>
        <taxon>Bacillati</taxon>
        <taxon>Bacillota</taxon>
        <taxon>Bacilli</taxon>
        <taxon>Bacillales</taxon>
        <taxon>Bacillales Family X. Incertae Sedis</taxon>
        <taxon>Brockia</taxon>
    </lineage>
</organism>
<sequence length="273" mass="29801">MFAVDSCRSFSRKGLLSPMGAVGVVLVAAGEGRRMGGTVRKPFLPLAGVPVLVHTARVFARVSDIEERVIVVHREDLTRADSLLASYGIRGFRLVAGGERRQDSVFLGVRALSDEVHGVLVHDGVRPLVSEALVRKMAVYARGGRVVVPALPVKDTIKEISGRQVLRTPKRESLIRVQTPQAFPRLELLRALEEAERRGWEVTDEASVFERLGFPVFWTEGEEYNLKLTTPEDLAMAEALLRILSVTGSSTGSSSRHEETGVPPALEGSDAEP</sequence>
<dbReference type="Gene3D" id="3.90.550.10">
    <property type="entry name" value="Spore Coat Polysaccharide Biosynthesis Protein SpsA, Chain A"/>
    <property type="match status" value="1"/>
</dbReference>
<evidence type="ECO:0000256" key="6">
    <source>
        <dbReference type="ARBA" id="ARBA00023229"/>
    </source>
</evidence>
<dbReference type="EMBL" id="PEBW01000006">
    <property type="protein sequence ID" value="PTQ51273.1"/>
    <property type="molecule type" value="Genomic_DNA"/>
</dbReference>
<accession>A0A2T5G515</accession>
<feature type="site" description="Positions MEP for the nucleophilic attack" evidence="7">
    <location>
        <position position="227"/>
    </location>
</feature>
<comment type="pathway">
    <text evidence="2 7">Isoprenoid biosynthesis; isopentenyl diphosphate biosynthesis via DXP pathway; isopentenyl diphosphate from 1-deoxy-D-xylulose 5-phosphate: step 2/6.</text>
</comment>
<dbReference type="InterPro" id="IPR034683">
    <property type="entry name" value="IspD/TarI"/>
</dbReference>
<dbReference type="HAMAP" id="MF_00108">
    <property type="entry name" value="IspD"/>
    <property type="match status" value="1"/>
</dbReference>
<keyword evidence="5 7" id="KW-0548">Nucleotidyltransferase</keyword>
<dbReference type="FunFam" id="3.90.550.10:FF:000003">
    <property type="entry name" value="2-C-methyl-D-erythritol 4-phosphate cytidylyltransferase"/>
    <property type="match status" value="1"/>
</dbReference>
<keyword evidence="6 7" id="KW-0414">Isoprene biosynthesis</keyword>
<dbReference type="SUPFAM" id="SSF53448">
    <property type="entry name" value="Nucleotide-diphospho-sugar transferases"/>
    <property type="match status" value="1"/>
</dbReference>
<dbReference type="UniPathway" id="UPA00056">
    <property type="reaction ID" value="UER00093"/>
</dbReference>
<dbReference type="AlphaFoldDB" id="A0A2T5G515"/>
<dbReference type="PANTHER" id="PTHR32125:SF4">
    <property type="entry name" value="2-C-METHYL-D-ERYTHRITOL 4-PHOSPHATE CYTIDYLYLTRANSFERASE, CHLOROPLASTIC"/>
    <property type="match status" value="1"/>
</dbReference>
<evidence type="ECO:0000256" key="3">
    <source>
        <dbReference type="ARBA" id="ARBA00009789"/>
    </source>
</evidence>
<name>A0A2T5G515_9BACL</name>
<dbReference type="EC" id="2.7.7.60" evidence="7"/>
<feature type="site" description="Positions MEP for the nucleophilic attack" evidence="7">
    <location>
        <position position="171"/>
    </location>
</feature>
<evidence type="ECO:0000256" key="5">
    <source>
        <dbReference type="ARBA" id="ARBA00022695"/>
    </source>
</evidence>
<evidence type="ECO:0000313" key="10">
    <source>
        <dbReference type="Proteomes" id="UP000244016"/>
    </source>
</evidence>
<dbReference type="GO" id="GO:0050518">
    <property type="term" value="F:2-C-methyl-D-erythritol 4-phosphate cytidylyltransferase activity"/>
    <property type="evidence" value="ECO:0007669"/>
    <property type="project" value="UniProtKB-UniRule"/>
</dbReference>